<reference evidence="1" key="2">
    <citation type="journal article" date="2021" name="PeerJ">
        <title>Extensive microbial diversity within the chicken gut microbiome revealed by metagenomics and culture.</title>
        <authorList>
            <person name="Gilroy R."/>
            <person name="Ravi A."/>
            <person name="Getino M."/>
            <person name="Pursley I."/>
            <person name="Horton D.L."/>
            <person name="Alikhan N.F."/>
            <person name="Baker D."/>
            <person name="Gharbi K."/>
            <person name="Hall N."/>
            <person name="Watson M."/>
            <person name="Adriaenssens E.M."/>
            <person name="Foster-Nyarko E."/>
            <person name="Jarju S."/>
            <person name="Secka A."/>
            <person name="Antonio M."/>
            <person name="Oren A."/>
            <person name="Chaudhuri R.R."/>
            <person name="La Ragione R."/>
            <person name="Hildebrand F."/>
            <person name="Pallen M.J."/>
        </authorList>
    </citation>
    <scope>NUCLEOTIDE SEQUENCE</scope>
    <source>
        <strain evidence="1">ChiHcec3-11533</strain>
    </source>
</reference>
<comment type="caution">
    <text evidence="1">The sequence shown here is derived from an EMBL/GenBank/DDBJ whole genome shotgun (WGS) entry which is preliminary data.</text>
</comment>
<organism evidence="1 2">
    <name type="scientific">Candidatus Pullichristensenella excrementigallinarum</name>
    <dbReference type="NCBI Taxonomy" id="2840907"/>
    <lineage>
        <taxon>Bacteria</taxon>
        <taxon>Bacillati</taxon>
        <taxon>Bacillota</taxon>
        <taxon>Clostridia</taxon>
        <taxon>Candidatus Pullichristensenella</taxon>
    </lineage>
</organism>
<evidence type="ECO:0000313" key="1">
    <source>
        <dbReference type="EMBL" id="HIU34978.1"/>
    </source>
</evidence>
<dbReference type="AlphaFoldDB" id="A0A9D1LBZ4"/>
<gene>
    <name evidence="1" type="ORF">IAB02_10480</name>
</gene>
<dbReference type="InterPro" id="IPR019271">
    <property type="entry name" value="DUF2284_metal-binding"/>
</dbReference>
<name>A0A9D1LBZ4_9FIRM</name>
<dbReference type="EMBL" id="DVMU01000224">
    <property type="protein sequence ID" value="HIU34978.1"/>
    <property type="molecule type" value="Genomic_DNA"/>
</dbReference>
<evidence type="ECO:0000313" key="2">
    <source>
        <dbReference type="Proteomes" id="UP000824072"/>
    </source>
</evidence>
<dbReference type="Proteomes" id="UP000824072">
    <property type="component" value="Unassembled WGS sequence"/>
</dbReference>
<proteinExistence type="predicted"/>
<reference evidence="1" key="1">
    <citation type="submission" date="2020-10" db="EMBL/GenBank/DDBJ databases">
        <authorList>
            <person name="Gilroy R."/>
        </authorList>
    </citation>
    <scope>NUCLEOTIDE SEQUENCE</scope>
    <source>
        <strain evidence="1">ChiHcec3-11533</strain>
    </source>
</reference>
<sequence>MSISARLKDFLNAPPESFPVHESAFLKPQQIVFSAEVRKACEANQCGRYGTCWTCPPGAGDWEKLRDHFLEYENAFVFTTCHPLEDSFDFEGMEEGARVHALADKALMDAFEDCAEPHELAGAGSCSLCAKCTYPDAPCRHPSLARRSMEACGIDVVTLARDAGLHYMNGPNTTTYFSIFFF</sequence>
<protein>
    <submittedName>
        <fullName evidence="1">DUF2284 domain-containing protein</fullName>
    </submittedName>
</protein>
<dbReference type="Pfam" id="PF10050">
    <property type="entry name" value="DUF2284"/>
    <property type="match status" value="1"/>
</dbReference>
<accession>A0A9D1LBZ4</accession>